<accession>A0ABD5M3Z6</accession>
<sequence>MEYTLQPNERVSDGIKRIIDGKIKRAIDHIDKNNDHHETVHEVRKRCKEIRAALRLVRPVLPTYKQENVHYRDAARRISTIRDAHAAIETFDERLKPAVQERNELDEKTLADIRTTLLERRDTMAVEQNIEQRLNAVRTDLIEGRRRVDDLPIATEGYDAVAGGLRKSYKRARNRMIEAYNDPEFERFHEWRKRIKYHRYHTRLLRRVWVGPMKQRRAELKDLSDIIGYENDLAEIAMTIHDEELFAMGTRETLHQIITAKRSEYHRKGRPLGERLFTEDPDQLVDRIGAYWKATHEYDSDL</sequence>
<dbReference type="InterPro" id="IPR007899">
    <property type="entry name" value="CHAD_dom"/>
</dbReference>
<protein>
    <submittedName>
        <fullName evidence="2">CHAD domain-containing protein</fullName>
    </submittedName>
</protein>
<reference evidence="2 3" key="1">
    <citation type="submission" date="2024-06" db="EMBL/GenBank/DDBJ databases">
        <title>Halorubrum miltondacostae sp. nov., a potential PHA producer isolated from an inland solar saltern in Rio Maior, Portugal.</title>
        <authorList>
            <person name="Albuquerque L."/>
            <person name="Viver T."/>
            <person name="Barroso C."/>
            <person name="Claudino R."/>
            <person name="Galvan M."/>
            <person name="Simoes G."/>
            <person name="Lobo Da Cunha A."/>
            <person name="Egas C."/>
        </authorList>
    </citation>
    <scope>NUCLEOTIDE SEQUENCE [LARGE SCALE GENOMIC DNA]</scope>
    <source>
        <strain evidence="2 3">RMP-11</strain>
    </source>
</reference>
<dbReference type="AlphaFoldDB" id="A0ABD5M3Z6"/>
<evidence type="ECO:0000259" key="1">
    <source>
        <dbReference type="PROSITE" id="PS51708"/>
    </source>
</evidence>
<dbReference type="Proteomes" id="UP001567572">
    <property type="component" value="Unassembled WGS sequence"/>
</dbReference>
<dbReference type="PANTHER" id="PTHR39339:SF1">
    <property type="entry name" value="CHAD DOMAIN-CONTAINING PROTEIN"/>
    <property type="match status" value="1"/>
</dbReference>
<dbReference type="PANTHER" id="PTHR39339">
    <property type="entry name" value="SLR1444 PROTEIN"/>
    <property type="match status" value="1"/>
</dbReference>
<dbReference type="RefSeq" id="WP_371163023.1">
    <property type="nucleotide sequence ID" value="NZ_JBEDNX010000007.1"/>
</dbReference>
<feature type="domain" description="CHAD" evidence="1">
    <location>
        <begin position="8"/>
        <end position="282"/>
    </location>
</feature>
<dbReference type="SMART" id="SM00880">
    <property type="entry name" value="CHAD"/>
    <property type="match status" value="1"/>
</dbReference>
<keyword evidence="3" id="KW-1185">Reference proteome</keyword>
<evidence type="ECO:0000313" key="3">
    <source>
        <dbReference type="Proteomes" id="UP001567572"/>
    </source>
</evidence>
<name>A0ABD5M3Z6_9EURY</name>
<proteinExistence type="predicted"/>
<dbReference type="PROSITE" id="PS51708">
    <property type="entry name" value="CHAD"/>
    <property type="match status" value="1"/>
</dbReference>
<dbReference type="Gene3D" id="1.40.20.10">
    <property type="entry name" value="CHAD domain"/>
    <property type="match status" value="1"/>
</dbReference>
<dbReference type="Pfam" id="PF05235">
    <property type="entry name" value="CHAD"/>
    <property type="match status" value="1"/>
</dbReference>
<gene>
    <name evidence="2" type="ORF">ABNG04_14060</name>
</gene>
<dbReference type="InterPro" id="IPR038186">
    <property type="entry name" value="CHAD_dom_sf"/>
</dbReference>
<dbReference type="EMBL" id="JBEDNY010000005">
    <property type="protein sequence ID" value="MEZ3164984.1"/>
    <property type="molecule type" value="Genomic_DNA"/>
</dbReference>
<organism evidence="2 3">
    <name type="scientific">Halorubrum miltondacostae</name>
    <dbReference type="NCBI Taxonomy" id="3076378"/>
    <lineage>
        <taxon>Archaea</taxon>
        <taxon>Methanobacteriati</taxon>
        <taxon>Methanobacteriota</taxon>
        <taxon>Stenosarchaea group</taxon>
        <taxon>Halobacteria</taxon>
        <taxon>Halobacteriales</taxon>
        <taxon>Haloferacaceae</taxon>
        <taxon>Halorubrum</taxon>
    </lineage>
</organism>
<evidence type="ECO:0000313" key="2">
    <source>
        <dbReference type="EMBL" id="MEZ3164984.1"/>
    </source>
</evidence>
<comment type="caution">
    <text evidence="2">The sequence shown here is derived from an EMBL/GenBank/DDBJ whole genome shotgun (WGS) entry which is preliminary data.</text>
</comment>